<dbReference type="InterPro" id="IPR052919">
    <property type="entry name" value="TA_system_RNase"/>
</dbReference>
<name>W4LIA9_9BACT</name>
<gene>
    <name evidence="2" type="ORF">ETSY2_45255</name>
</gene>
<dbReference type="InterPro" id="IPR029060">
    <property type="entry name" value="PIN-like_dom_sf"/>
</dbReference>
<evidence type="ECO:0000313" key="3">
    <source>
        <dbReference type="Proteomes" id="UP000019140"/>
    </source>
</evidence>
<dbReference type="PANTHER" id="PTHR36173">
    <property type="entry name" value="RIBONUCLEASE VAPC16-RELATED"/>
    <property type="match status" value="1"/>
</dbReference>
<dbReference type="PANTHER" id="PTHR36173:SF2">
    <property type="entry name" value="RIBONUCLEASE VAPC16"/>
    <property type="match status" value="1"/>
</dbReference>
<dbReference type="Proteomes" id="UP000019140">
    <property type="component" value="Unassembled WGS sequence"/>
</dbReference>
<comment type="caution">
    <text evidence="2">The sequence shown here is derived from an EMBL/GenBank/DDBJ whole genome shotgun (WGS) entry which is preliminary data.</text>
</comment>
<protein>
    <recommendedName>
        <fullName evidence="1">PIN domain-containing protein</fullName>
    </recommendedName>
</protein>
<dbReference type="InterPro" id="IPR002716">
    <property type="entry name" value="PIN_dom"/>
</dbReference>
<dbReference type="Pfam" id="PF01850">
    <property type="entry name" value="PIN"/>
    <property type="match status" value="1"/>
</dbReference>
<dbReference type="AlphaFoldDB" id="W4LIA9"/>
<accession>W4LIA9</accession>
<dbReference type="CDD" id="cd09872">
    <property type="entry name" value="PIN_Sll0205-like"/>
    <property type="match status" value="1"/>
</dbReference>
<dbReference type="InterPro" id="IPR041705">
    <property type="entry name" value="PIN_Sll0205"/>
</dbReference>
<evidence type="ECO:0000259" key="1">
    <source>
        <dbReference type="Pfam" id="PF01850"/>
    </source>
</evidence>
<dbReference type="HOGENOM" id="CLU_129890_0_1_7"/>
<sequence>MKLLLDTHVLLWWHNEPSRLSESAHEAISNFDNEIFLSVVNGWEVQIKAQLGKLTLSKPLSVILEQEQATNDFRLLPVTMAHVLALDLFPLHHRDPFDRLLVAQVHQEEMTLVTHDPKLSAYAVPLLW</sequence>
<dbReference type="Gene3D" id="3.40.50.1010">
    <property type="entry name" value="5'-nuclease"/>
    <property type="match status" value="1"/>
</dbReference>
<evidence type="ECO:0000313" key="2">
    <source>
        <dbReference type="EMBL" id="ETW97071.1"/>
    </source>
</evidence>
<reference evidence="2 3" key="1">
    <citation type="journal article" date="2014" name="Nature">
        <title>An environmental bacterial taxon with a large and distinct metabolic repertoire.</title>
        <authorList>
            <person name="Wilson M.C."/>
            <person name="Mori T."/>
            <person name="Ruckert C."/>
            <person name="Uria A.R."/>
            <person name="Helf M.J."/>
            <person name="Takada K."/>
            <person name="Gernert C."/>
            <person name="Steffens U.A."/>
            <person name="Heycke N."/>
            <person name="Schmitt S."/>
            <person name="Rinke C."/>
            <person name="Helfrich E.J."/>
            <person name="Brachmann A.O."/>
            <person name="Gurgui C."/>
            <person name="Wakimoto T."/>
            <person name="Kracht M."/>
            <person name="Crusemann M."/>
            <person name="Hentschel U."/>
            <person name="Abe I."/>
            <person name="Matsunaga S."/>
            <person name="Kalinowski J."/>
            <person name="Takeyama H."/>
            <person name="Piel J."/>
        </authorList>
    </citation>
    <scope>NUCLEOTIDE SEQUENCE [LARGE SCALE GENOMIC DNA]</scope>
    <source>
        <strain evidence="3">TSY2</strain>
    </source>
</reference>
<proteinExistence type="predicted"/>
<feature type="domain" description="PIN" evidence="1">
    <location>
        <begin position="4"/>
        <end position="123"/>
    </location>
</feature>
<organism evidence="2 3">
    <name type="scientific">Candidatus Entotheonella gemina</name>
    <dbReference type="NCBI Taxonomy" id="1429439"/>
    <lineage>
        <taxon>Bacteria</taxon>
        <taxon>Pseudomonadati</taxon>
        <taxon>Nitrospinota/Tectimicrobiota group</taxon>
        <taxon>Candidatus Tectimicrobiota</taxon>
        <taxon>Candidatus Entotheonellia</taxon>
        <taxon>Candidatus Entotheonellales</taxon>
        <taxon>Candidatus Entotheonellaceae</taxon>
        <taxon>Candidatus Entotheonella</taxon>
    </lineage>
</organism>
<dbReference type="SUPFAM" id="SSF88723">
    <property type="entry name" value="PIN domain-like"/>
    <property type="match status" value="1"/>
</dbReference>
<dbReference type="EMBL" id="AZHX01002104">
    <property type="protein sequence ID" value="ETW97071.1"/>
    <property type="molecule type" value="Genomic_DNA"/>
</dbReference>
<keyword evidence="3" id="KW-1185">Reference proteome</keyword>